<gene>
    <name evidence="2" type="ORF">CCACVL1_18580</name>
</gene>
<dbReference type="EMBL" id="AWWV01011751">
    <property type="protein sequence ID" value="OMO70915.1"/>
    <property type="molecule type" value="Genomic_DNA"/>
</dbReference>
<evidence type="ECO:0000256" key="1">
    <source>
        <dbReference type="SAM" id="Phobius"/>
    </source>
</evidence>
<reference evidence="2 3" key="1">
    <citation type="submission" date="2013-09" db="EMBL/GenBank/DDBJ databases">
        <title>Corchorus capsularis genome sequencing.</title>
        <authorList>
            <person name="Alam M."/>
            <person name="Haque M.S."/>
            <person name="Islam M.S."/>
            <person name="Emdad E.M."/>
            <person name="Islam M.M."/>
            <person name="Ahmed B."/>
            <person name="Halim A."/>
            <person name="Hossen Q.M.M."/>
            <person name="Hossain M.Z."/>
            <person name="Ahmed R."/>
            <person name="Khan M.M."/>
            <person name="Islam R."/>
            <person name="Rashid M.M."/>
            <person name="Khan S.A."/>
            <person name="Rahman M.S."/>
            <person name="Alam M."/>
        </authorList>
    </citation>
    <scope>NUCLEOTIDE SEQUENCE [LARGE SCALE GENOMIC DNA]</scope>
    <source>
        <strain evidence="3">cv. CVL-1</strain>
        <tissue evidence="2">Whole seedling</tissue>
    </source>
</reference>
<dbReference type="Proteomes" id="UP000188268">
    <property type="component" value="Unassembled WGS sequence"/>
</dbReference>
<keyword evidence="1" id="KW-1133">Transmembrane helix</keyword>
<proteinExistence type="predicted"/>
<dbReference type="AlphaFoldDB" id="A0A1R3HKQ3"/>
<evidence type="ECO:0000313" key="3">
    <source>
        <dbReference type="Proteomes" id="UP000188268"/>
    </source>
</evidence>
<keyword evidence="1" id="KW-0812">Transmembrane</keyword>
<keyword evidence="3" id="KW-1185">Reference proteome</keyword>
<protein>
    <submittedName>
        <fullName evidence="2">Uncharacterized protein</fullName>
    </submittedName>
</protein>
<evidence type="ECO:0000313" key="2">
    <source>
        <dbReference type="EMBL" id="OMO70915.1"/>
    </source>
</evidence>
<feature type="transmembrane region" description="Helical" evidence="1">
    <location>
        <begin position="12"/>
        <end position="32"/>
    </location>
</feature>
<comment type="caution">
    <text evidence="2">The sequence shown here is derived from an EMBL/GenBank/DDBJ whole genome shotgun (WGS) entry which is preliminary data.</text>
</comment>
<accession>A0A1R3HKQ3</accession>
<dbReference type="Gramene" id="OMO70915">
    <property type="protein sequence ID" value="OMO70915"/>
    <property type="gene ID" value="CCACVL1_18580"/>
</dbReference>
<sequence length="38" mass="4187">MGSTPRLEEAKNLMEMSICFFLALFGGLALIIQLQVSN</sequence>
<organism evidence="2 3">
    <name type="scientific">Corchorus capsularis</name>
    <name type="common">Jute</name>
    <dbReference type="NCBI Taxonomy" id="210143"/>
    <lineage>
        <taxon>Eukaryota</taxon>
        <taxon>Viridiplantae</taxon>
        <taxon>Streptophyta</taxon>
        <taxon>Embryophyta</taxon>
        <taxon>Tracheophyta</taxon>
        <taxon>Spermatophyta</taxon>
        <taxon>Magnoliopsida</taxon>
        <taxon>eudicotyledons</taxon>
        <taxon>Gunneridae</taxon>
        <taxon>Pentapetalae</taxon>
        <taxon>rosids</taxon>
        <taxon>malvids</taxon>
        <taxon>Malvales</taxon>
        <taxon>Malvaceae</taxon>
        <taxon>Grewioideae</taxon>
        <taxon>Apeibeae</taxon>
        <taxon>Corchorus</taxon>
    </lineage>
</organism>
<name>A0A1R3HKQ3_COCAP</name>
<keyword evidence="1" id="KW-0472">Membrane</keyword>